<dbReference type="Proteomes" id="UP000694255">
    <property type="component" value="Unassembled WGS sequence"/>
</dbReference>
<dbReference type="InterPro" id="IPR037475">
    <property type="entry name" value="Sos7"/>
</dbReference>
<dbReference type="RefSeq" id="XP_049261862.1">
    <property type="nucleotide sequence ID" value="XM_049408905.1"/>
</dbReference>
<dbReference type="PANTHER" id="PTHR37329:SF1">
    <property type="entry name" value="KINETOCHORE PROTEIN SOS7"/>
    <property type="match status" value="1"/>
</dbReference>
<protein>
    <recommendedName>
        <fullName evidence="4">Spindle pole body component KRE28</fullName>
    </recommendedName>
</protein>
<comment type="caution">
    <text evidence="2">The sequence shown here is derived from an EMBL/GenBank/DDBJ whole genome shotgun (WGS) entry which is preliminary data.</text>
</comment>
<evidence type="ECO:0008006" key="4">
    <source>
        <dbReference type="Google" id="ProtNLM"/>
    </source>
</evidence>
<dbReference type="PANTHER" id="PTHR37329">
    <property type="entry name" value="KINETOCHORE PROTEIN SOS7"/>
    <property type="match status" value="1"/>
</dbReference>
<organism evidence="2 3">
    <name type="scientific">[Candida] subhashii</name>
    <dbReference type="NCBI Taxonomy" id="561895"/>
    <lineage>
        <taxon>Eukaryota</taxon>
        <taxon>Fungi</taxon>
        <taxon>Dikarya</taxon>
        <taxon>Ascomycota</taxon>
        <taxon>Saccharomycotina</taxon>
        <taxon>Pichiomycetes</taxon>
        <taxon>Debaryomycetaceae</taxon>
        <taxon>Spathaspora</taxon>
    </lineage>
</organism>
<dbReference type="GeneID" id="73471698"/>
<reference evidence="2 3" key="1">
    <citation type="journal article" date="2021" name="DNA Res.">
        <title>Genome analysis of Candida subhashii reveals its hybrid nature and dual mitochondrial genome conformations.</title>
        <authorList>
            <person name="Mixao V."/>
            <person name="Hegedusova E."/>
            <person name="Saus E."/>
            <person name="Pryszcz L.P."/>
            <person name="Cillingova A."/>
            <person name="Nosek J."/>
            <person name="Gabaldon T."/>
        </authorList>
    </citation>
    <scope>NUCLEOTIDE SEQUENCE [LARGE SCALE GENOMIC DNA]</scope>
    <source>
        <strain evidence="2 3">CBS 10753</strain>
    </source>
</reference>
<name>A0A8J5QGC3_9ASCO</name>
<proteinExistence type="predicted"/>
<dbReference type="GO" id="GO:0051315">
    <property type="term" value="P:attachment of mitotic spindle microtubules to kinetochore"/>
    <property type="evidence" value="ECO:0007669"/>
    <property type="project" value="TreeGrafter"/>
</dbReference>
<feature type="coiled-coil region" evidence="1">
    <location>
        <begin position="186"/>
        <end position="227"/>
    </location>
</feature>
<dbReference type="GO" id="GO:0034501">
    <property type="term" value="P:protein localization to kinetochore"/>
    <property type="evidence" value="ECO:0007669"/>
    <property type="project" value="InterPro"/>
</dbReference>
<evidence type="ECO:0000313" key="2">
    <source>
        <dbReference type="EMBL" id="KAG7661629.1"/>
    </source>
</evidence>
<gene>
    <name evidence="2" type="ORF">J8A68_004898</name>
</gene>
<feature type="coiled-coil region" evidence="1">
    <location>
        <begin position="77"/>
        <end position="153"/>
    </location>
</feature>
<keyword evidence="1" id="KW-0175">Coiled coil</keyword>
<evidence type="ECO:0000313" key="3">
    <source>
        <dbReference type="Proteomes" id="UP000694255"/>
    </source>
</evidence>
<keyword evidence="3" id="KW-1185">Reference proteome</keyword>
<accession>A0A8J5QGC3</accession>
<sequence>MTSNIEEAKAFLETSKRMNLSILDAQEEYKSQTKLVDPRAIDDEINHKLGILDKLRFTYLESMSREELLRKIDDDDLDIGQSEIRQIEQETTEAEKEYQKLETELYLKVNEHEQDTREILELYKTYESEIQVFKDLLDDAEALENELQSMINSCDPDVSLIIQSKLDQENPTGDFESEIEWNKLQTELEQKQLDELSKQKDEIKAQLREVENEKEEIRKRLLNLKTKAALSANSQDQWSVVEKGTQEYAQFAKHMSEILLLLSAEPKDIKVQQLDSETYQLDVYPYKMSKISVVYTRKFNIISIDGIKDTNKIKQFIHSINSFVPNDSIKFMDLVGSFLAEFIGQ</sequence>
<evidence type="ECO:0000256" key="1">
    <source>
        <dbReference type="SAM" id="Coils"/>
    </source>
</evidence>
<dbReference type="AlphaFoldDB" id="A0A8J5QGC3"/>
<dbReference type="GO" id="GO:0000776">
    <property type="term" value="C:kinetochore"/>
    <property type="evidence" value="ECO:0007669"/>
    <property type="project" value="InterPro"/>
</dbReference>
<dbReference type="EMBL" id="JAGSYN010000216">
    <property type="protein sequence ID" value="KAG7661629.1"/>
    <property type="molecule type" value="Genomic_DNA"/>
</dbReference>